<evidence type="ECO:0000256" key="1">
    <source>
        <dbReference type="SAM" id="MobiDB-lite"/>
    </source>
</evidence>
<dbReference type="Pfam" id="PF08639">
    <property type="entry name" value="Sld3_STD"/>
    <property type="match status" value="1"/>
</dbReference>
<feature type="region of interest" description="Disordered" evidence="1">
    <location>
        <begin position="1"/>
        <end position="22"/>
    </location>
</feature>
<dbReference type="InterPro" id="IPR042511">
    <property type="entry name" value="Sld3"/>
</dbReference>
<feature type="compositionally biased region" description="Polar residues" evidence="1">
    <location>
        <begin position="571"/>
        <end position="594"/>
    </location>
</feature>
<dbReference type="InterPro" id="IPR013948">
    <property type="entry name" value="DNA_replication_reg_Sld3_C"/>
</dbReference>
<feature type="compositionally biased region" description="Low complexity" evidence="1">
    <location>
        <begin position="454"/>
        <end position="481"/>
    </location>
</feature>
<dbReference type="GO" id="GO:0006270">
    <property type="term" value="P:DNA replication initiation"/>
    <property type="evidence" value="ECO:0007669"/>
    <property type="project" value="InterPro"/>
</dbReference>
<reference evidence="3" key="1">
    <citation type="submission" date="2022-03" db="EMBL/GenBank/DDBJ databases">
        <authorList>
            <person name="Legras J.-L."/>
            <person name="Devillers H."/>
            <person name="Grondin C."/>
        </authorList>
    </citation>
    <scope>NUCLEOTIDE SEQUENCE</scope>
    <source>
        <strain evidence="3">CLIB 1423</strain>
    </source>
</reference>
<dbReference type="OrthoDB" id="5395343at2759"/>
<organism evidence="3 4">
    <name type="scientific">[Candida] railenensis</name>
    <dbReference type="NCBI Taxonomy" id="45579"/>
    <lineage>
        <taxon>Eukaryota</taxon>
        <taxon>Fungi</taxon>
        <taxon>Dikarya</taxon>
        <taxon>Ascomycota</taxon>
        <taxon>Saccharomycotina</taxon>
        <taxon>Pichiomycetes</taxon>
        <taxon>Debaryomycetaceae</taxon>
        <taxon>Kurtzmaniella</taxon>
    </lineage>
</organism>
<evidence type="ECO:0000313" key="3">
    <source>
        <dbReference type="EMBL" id="CAH2350506.1"/>
    </source>
</evidence>
<protein>
    <recommendedName>
        <fullName evidence="2">DNA replication regulator Sld3 C-terminal domain-containing protein</fullName>
    </recommendedName>
</protein>
<dbReference type="PANTHER" id="PTHR28067:SF1">
    <property type="entry name" value="DNA REPLICATION REGULATOR SLD3"/>
    <property type="match status" value="1"/>
</dbReference>
<feature type="domain" description="DNA replication regulator Sld3 C-terminal" evidence="2">
    <location>
        <begin position="182"/>
        <end position="684"/>
    </location>
</feature>
<name>A0A9P0QL36_9ASCO</name>
<dbReference type="PANTHER" id="PTHR28067">
    <property type="entry name" value="DNA REPLICATION REGULATOR SLD3"/>
    <property type="match status" value="1"/>
</dbReference>
<dbReference type="EMBL" id="CAKXYY010000001">
    <property type="protein sequence ID" value="CAH2350506.1"/>
    <property type="molecule type" value="Genomic_DNA"/>
</dbReference>
<dbReference type="Gene3D" id="1.20.58.2130">
    <property type="match status" value="2"/>
</dbReference>
<evidence type="ECO:0000259" key="2">
    <source>
        <dbReference type="Pfam" id="PF08639"/>
    </source>
</evidence>
<feature type="region of interest" description="Disordered" evidence="1">
    <location>
        <begin position="709"/>
        <end position="768"/>
    </location>
</feature>
<feature type="region of interest" description="Disordered" evidence="1">
    <location>
        <begin position="552"/>
        <end position="605"/>
    </location>
</feature>
<feature type="region of interest" description="Disordered" evidence="1">
    <location>
        <begin position="450"/>
        <end position="496"/>
    </location>
</feature>
<feature type="compositionally biased region" description="Polar residues" evidence="1">
    <location>
        <begin position="739"/>
        <end position="757"/>
    </location>
</feature>
<proteinExistence type="predicted"/>
<dbReference type="Proteomes" id="UP000837801">
    <property type="component" value="Unassembled WGS sequence"/>
</dbReference>
<feature type="compositionally biased region" description="Low complexity" evidence="1">
    <location>
        <begin position="595"/>
        <end position="605"/>
    </location>
</feature>
<gene>
    <name evidence="3" type="ORF">CLIB1423_01S11650</name>
</gene>
<evidence type="ECO:0000313" key="4">
    <source>
        <dbReference type="Proteomes" id="UP000837801"/>
    </source>
</evidence>
<sequence length="795" mass="89095">MDDIGETSKKESNASNPISFTVESESGSHSLSIKIVKVISRIHMFDLVQHCDTQKDLKLLRIKDTVMSNLTGNAFIVKLSVRNSDDINGVLYNIKQNVFGLVQNIAEPRDVDLRTSEIRHPEIEVQFQDSAKKYIKNWTIVGDAVVCAEPSMEISEDLKKKLSSFSMKPISSPVKHTLSPGEFLESRYYTTFYSQNTPLSYFPKTALTRFKNMCETFDSASTELRKLCMSIDELDKRHTGRFGILTQEKNHVEERSKEGSEIERQCKLEFIERHSDLFQPVDDDLEMDQKLHTNLSNLATELKIRETQLQMLILLELFASRATVSEEEFFTKNVKIQEENLKKMQLQTKQSLVRQKKKKKIVPTFLGMGVTSNVVSGIESNSDEDIFIYTTLNSLIDRMGIWDTLSERKGSEDSSYEFLAYVLVPYYNKRIPITIKYIIDKIKGSNLKFDRKSSSGNASRTTSRRSSNSGSTGGSADNSTNASSKSSPRRDLPTQENNDAVLLAAPKISEQNLNNRKQRKALLKDRRPLLTSSKTSTGILGNDLLPAFSIKRSKSSVMSSSRSLEKRQVDVSKSFSESNDSRNTLSRKNSSSEMQLSQSQPQTSSTFIFGNSKKIRVSSGPSYTRDETLQVAATPIKKKPNKISNVLSSSNKASANSTAQVSATPNTDRHIIIQTPEMAPPSKKKLTIYEKFLETTDVNNNLNKSDINSLVASSPGSPNSISPANVSIKRKRPGEPVSAQDSPFFGSNFQGSPINNNKKVDTDDDEDSDYERLLARISPPKKKTIFGRASKAKHY</sequence>
<accession>A0A9P0QL36</accession>
<comment type="caution">
    <text evidence="3">The sequence shown here is derived from an EMBL/GenBank/DDBJ whole genome shotgun (WGS) entry which is preliminary data.</text>
</comment>
<feature type="compositionally biased region" description="Basic and acidic residues" evidence="1">
    <location>
        <begin position="1"/>
        <end position="12"/>
    </location>
</feature>
<feature type="compositionally biased region" description="Polar residues" evidence="1">
    <location>
        <begin position="13"/>
        <end position="22"/>
    </location>
</feature>
<keyword evidence="4" id="KW-1185">Reference proteome</keyword>
<feature type="compositionally biased region" description="Polar residues" evidence="1">
    <location>
        <begin position="709"/>
        <end position="725"/>
    </location>
</feature>
<dbReference type="GO" id="GO:0031261">
    <property type="term" value="C:DNA replication preinitiation complex"/>
    <property type="evidence" value="ECO:0007669"/>
    <property type="project" value="TreeGrafter"/>
</dbReference>
<dbReference type="AlphaFoldDB" id="A0A9P0QL36"/>